<dbReference type="Proteomes" id="UP000310189">
    <property type="component" value="Unassembled WGS sequence"/>
</dbReference>
<feature type="region of interest" description="Disordered" evidence="1">
    <location>
        <begin position="129"/>
        <end position="155"/>
    </location>
</feature>
<organism evidence="2 3">
    <name type="scientific">Wallemia hederae</name>
    <dbReference type="NCBI Taxonomy" id="1540922"/>
    <lineage>
        <taxon>Eukaryota</taxon>
        <taxon>Fungi</taxon>
        <taxon>Dikarya</taxon>
        <taxon>Basidiomycota</taxon>
        <taxon>Wallemiomycotina</taxon>
        <taxon>Wallemiomycetes</taxon>
        <taxon>Wallemiales</taxon>
        <taxon>Wallemiaceae</taxon>
        <taxon>Wallemia</taxon>
    </lineage>
</organism>
<sequence length="155" mass="18046">MSDKINSKHILDSFIVHSLLLKLTSTQALDGLVNPRHADDPALNSLQQTLNDDLKRKLWLVKHNIEYEFKHTDYDYSTSDETQYQYSITLDSANSLLNKKLNHQFHQLSSLDEQKQALRAKIQERVQQLSHTDQPKLTNLNQHSLLSRLQDTARR</sequence>
<evidence type="ECO:0000313" key="2">
    <source>
        <dbReference type="EMBL" id="TIA88670.1"/>
    </source>
</evidence>
<protein>
    <submittedName>
        <fullName evidence="2">Uncharacterized protein</fullName>
    </submittedName>
</protein>
<gene>
    <name evidence="2" type="ORF">E3P99_02468</name>
</gene>
<dbReference type="EMBL" id="SPNW01000035">
    <property type="protein sequence ID" value="TIA88670.1"/>
    <property type="molecule type" value="Genomic_DNA"/>
</dbReference>
<evidence type="ECO:0000313" key="3">
    <source>
        <dbReference type="Proteomes" id="UP000310189"/>
    </source>
</evidence>
<dbReference type="AlphaFoldDB" id="A0A4T0FKS6"/>
<name>A0A4T0FKS6_9BASI</name>
<evidence type="ECO:0000256" key="1">
    <source>
        <dbReference type="SAM" id="MobiDB-lite"/>
    </source>
</evidence>
<proteinExistence type="predicted"/>
<keyword evidence="3" id="KW-1185">Reference proteome</keyword>
<reference evidence="2 3" key="1">
    <citation type="submission" date="2019-03" db="EMBL/GenBank/DDBJ databases">
        <title>Sequencing 23 genomes of Wallemia ichthyophaga.</title>
        <authorList>
            <person name="Gostincar C."/>
        </authorList>
    </citation>
    <scope>NUCLEOTIDE SEQUENCE [LARGE SCALE GENOMIC DNA]</scope>
    <source>
        <strain evidence="2 3">EXF-5753</strain>
    </source>
</reference>
<comment type="caution">
    <text evidence="2">The sequence shown here is derived from an EMBL/GenBank/DDBJ whole genome shotgun (WGS) entry which is preliminary data.</text>
</comment>
<accession>A0A4T0FKS6</accession>